<dbReference type="EMBL" id="JALBWM010000018">
    <property type="protein sequence ID" value="MCO1334007.1"/>
    <property type="molecule type" value="Genomic_DNA"/>
</dbReference>
<sequence length="64" mass="6810">MSKSRRWRDLRKNGLAEGDFTVSNDTAALFGALLGGTPAPSGVKPALLLSEDDEPRNQGVLAIK</sequence>
<reference evidence="1" key="1">
    <citation type="journal article" date="2022" name="Arch. Microbiol.">
        <title>Microbulbifer okhotskensis sp. nov., isolated from a deep bottom sediment of the Okhotsk Sea.</title>
        <authorList>
            <person name="Romanenko L."/>
            <person name="Kurilenko V."/>
            <person name="Otstavnykh N."/>
            <person name="Velansky P."/>
            <person name="Isaeva M."/>
            <person name="Mikhailov V."/>
        </authorList>
    </citation>
    <scope>NUCLEOTIDE SEQUENCE</scope>
    <source>
        <strain evidence="1">OS29</strain>
    </source>
</reference>
<evidence type="ECO:0000313" key="2">
    <source>
        <dbReference type="Proteomes" id="UP001139028"/>
    </source>
</evidence>
<evidence type="ECO:0000313" key="1">
    <source>
        <dbReference type="EMBL" id="MCO1334007.1"/>
    </source>
</evidence>
<keyword evidence="2" id="KW-1185">Reference proteome</keyword>
<name>A0A9X2EKP4_9GAMM</name>
<comment type="caution">
    <text evidence="1">The sequence shown here is derived from an EMBL/GenBank/DDBJ whole genome shotgun (WGS) entry which is preliminary data.</text>
</comment>
<organism evidence="1 2">
    <name type="scientific">Microbulbifer okhotskensis</name>
    <dbReference type="NCBI Taxonomy" id="2926617"/>
    <lineage>
        <taxon>Bacteria</taxon>
        <taxon>Pseudomonadati</taxon>
        <taxon>Pseudomonadota</taxon>
        <taxon>Gammaproteobacteria</taxon>
        <taxon>Cellvibrionales</taxon>
        <taxon>Microbulbiferaceae</taxon>
        <taxon>Microbulbifer</taxon>
    </lineage>
</organism>
<accession>A0A9X2EKP4</accession>
<protein>
    <submittedName>
        <fullName evidence="1">Uncharacterized protein</fullName>
    </submittedName>
</protein>
<gene>
    <name evidence="1" type="ORF">MO867_06595</name>
</gene>
<dbReference type="AlphaFoldDB" id="A0A9X2EKP4"/>
<dbReference type="RefSeq" id="WP_252465468.1">
    <property type="nucleotide sequence ID" value="NZ_JALBWM010000018.1"/>
</dbReference>
<proteinExistence type="predicted"/>
<dbReference type="Proteomes" id="UP001139028">
    <property type="component" value="Unassembled WGS sequence"/>
</dbReference>